<dbReference type="InParanoid" id="A0A0C2W5H7"/>
<accession>A0A0C2W5H7</accession>
<evidence type="ECO:0000313" key="1">
    <source>
        <dbReference type="EMBL" id="KIL56382.1"/>
    </source>
</evidence>
<keyword evidence="2" id="KW-1185">Reference proteome</keyword>
<sequence length="74" mass="8342">MFRYKTETIRKVGWIDRGQTNVEQKVKSAIPPTNPTSPALTPFRTFRSMDRAYPSTMLATGNEDGSSDDMLLIC</sequence>
<dbReference type="EMBL" id="KN818425">
    <property type="protein sequence ID" value="KIL56382.1"/>
    <property type="molecule type" value="Genomic_DNA"/>
</dbReference>
<name>A0A0C2W5H7_AMAMK</name>
<proteinExistence type="predicted"/>
<dbReference type="Proteomes" id="UP000054549">
    <property type="component" value="Unassembled WGS sequence"/>
</dbReference>
<protein>
    <submittedName>
        <fullName evidence="1">Uncharacterized protein</fullName>
    </submittedName>
</protein>
<reference evidence="1 2" key="1">
    <citation type="submission" date="2014-04" db="EMBL/GenBank/DDBJ databases">
        <title>Evolutionary Origins and Diversification of the Mycorrhizal Mutualists.</title>
        <authorList>
            <consortium name="DOE Joint Genome Institute"/>
            <consortium name="Mycorrhizal Genomics Consortium"/>
            <person name="Kohler A."/>
            <person name="Kuo A."/>
            <person name="Nagy L.G."/>
            <person name="Floudas D."/>
            <person name="Copeland A."/>
            <person name="Barry K.W."/>
            <person name="Cichocki N."/>
            <person name="Veneault-Fourrey C."/>
            <person name="LaButti K."/>
            <person name="Lindquist E.A."/>
            <person name="Lipzen A."/>
            <person name="Lundell T."/>
            <person name="Morin E."/>
            <person name="Murat C."/>
            <person name="Riley R."/>
            <person name="Ohm R."/>
            <person name="Sun H."/>
            <person name="Tunlid A."/>
            <person name="Henrissat B."/>
            <person name="Grigoriev I.V."/>
            <person name="Hibbett D.S."/>
            <person name="Martin F."/>
        </authorList>
    </citation>
    <scope>NUCLEOTIDE SEQUENCE [LARGE SCALE GENOMIC DNA]</scope>
    <source>
        <strain evidence="1 2">Koide BX008</strain>
    </source>
</reference>
<gene>
    <name evidence="1" type="ORF">M378DRAFT_172773</name>
</gene>
<organism evidence="1 2">
    <name type="scientific">Amanita muscaria (strain Koide BX008)</name>
    <dbReference type="NCBI Taxonomy" id="946122"/>
    <lineage>
        <taxon>Eukaryota</taxon>
        <taxon>Fungi</taxon>
        <taxon>Dikarya</taxon>
        <taxon>Basidiomycota</taxon>
        <taxon>Agaricomycotina</taxon>
        <taxon>Agaricomycetes</taxon>
        <taxon>Agaricomycetidae</taxon>
        <taxon>Agaricales</taxon>
        <taxon>Pluteineae</taxon>
        <taxon>Amanitaceae</taxon>
        <taxon>Amanita</taxon>
    </lineage>
</organism>
<dbReference type="AlphaFoldDB" id="A0A0C2W5H7"/>
<dbReference type="HOGENOM" id="CLU_2687279_0_0_1"/>
<evidence type="ECO:0000313" key="2">
    <source>
        <dbReference type="Proteomes" id="UP000054549"/>
    </source>
</evidence>